<dbReference type="AlphaFoldDB" id="A0A834WL38"/>
<evidence type="ECO:0000313" key="3">
    <source>
        <dbReference type="Proteomes" id="UP000634136"/>
    </source>
</evidence>
<keyword evidence="3" id="KW-1185">Reference proteome</keyword>
<protein>
    <submittedName>
        <fullName evidence="2">Uncharacterized protein</fullName>
    </submittedName>
</protein>
<dbReference type="EMBL" id="JAAIUW010000006">
    <property type="protein sequence ID" value="KAF7827300.1"/>
    <property type="molecule type" value="Genomic_DNA"/>
</dbReference>
<sequence>MEVFLKGESVHSQQLRLQQNSRHHGSNLTRTISAKFISGFNMSSSHSRLASQGKKKGWSEPGHLHGGLTD</sequence>
<feature type="region of interest" description="Disordered" evidence="1">
    <location>
        <begin position="43"/>
        <end position="70"/>
    </location>
</feature>
<reference evidence="2" key="1">
    <citation type="submission" date="2020-09" db="EMBL/GenBank/DDBJ databases">
        <title>Genome-Enabled Discovery of Anthraquinone Biosynthesis in Senna tora.</title>
        <authorList>
            <person name="Kang S.-H."/>
            <person name="Pandey R.P."/>
            <person name="Lee C.-M."/>
            <person name="Sim J.-S."/>
            <person name="Jeong J.-T."/>
            <person name="Choi B.-S."/>
            <person name="Jung M."/>
            <person name="Ginzburg D."/>
            <person name="Zhao K."/>
            <person name="Won S.Y."/>
            <person name="Oh T.-J."/>
            <person name="Yu Y."/>
            <person name="Kim N.-H."/>
            <person name="Lee O.R."/>
            <person name="Lee T.-H."/>
            <person name="Bashyal P."/>
            <person name="Kim T.-S."/>
            <person name="Lee W.-H."/>
            <person name="Kawkins C."/>
            <person name="Kim C.-K."/>
            <person name="Kim J.S."/>
            <person name="Ahn B.O."/>
            <person name="Rhee S.Y."/>
            <person name="Sohng J.K."/>
        </authorList>
    </citation>
    <scope>NUCLEOTIDE SEQUENCE</scope>
    <source>
        <tissue evidence="2">Leaf</tissue>
    </source>
</reference>
<name>A0A834WL38_9FABA</name>
<comment type="caution">
    <text evidence="2">The sequence shown here is derived from an EMBL/GenBank/DDBJ whole genome shotgun (WGS) entry which is preliminary data.</text>
</comment>
<accession>A0A834WL38</accession>
<evidence type="ECO:0000256" key="1">
    <source>
        <dbReference type="SAM" id="MobiDB-lite"/>
    </source>
</evidence>
<proteinExistence type="predicted"/>
<dbReference type="Proteomes" id="UP000634136">
    <property type="component" value="Unassembled WGS sequence"/>
</dbReference>
<gene>
    <name evidence="2" type="ORF">G2W53_018464</name>
</gene>
<organism evidence="2 3">
    <name type="scientific">Senna tora</name>
    <dbReference type="NCBI Taxonomy" id="362788"/>
    <lineage>
        <taxon>Eukaryota</taxon>
        <taxon>Viridiplantae</taxon>
        <taxon>Streptophyta</taxon>
        <taxon>Embryophyta</taxon>
        <taxon>Tracheophyta</taxon>
        <taxon>Spermatophyta</taxon>
        <taxon>Magnoliopsida</taxon>
        <taxon>eudicotyledons</taxon>
        <taxon>Gunneridae</taxon>
        <taxon>Pentapetalae</taxon>
        <taxon>rosids</taxon>
        <taxon>fabids</taxon>
        <taxon>Fabales</taxon>
        <taxon>Fabaceae</taxon>
        <taxon>Caesalpinioideae</taxon>
        <taxon>Cassia clade</taxon>
        <taxon>Senna</taxon>
    </lineage>
</organism>
<evidence type="ECO:0000313" key="2">
    <source>
        <dbReference type="EMBL" id="KAF7827300.1"/>
    </source>
</evidence>